<name>A0ABQ7K2S9_9FUNG</name>
<feature type="compositionally biased region" description="Basic residues" evidence="4">
    <location>
        <begin position="1"/>
        <end position="12"/>
    </location>
</feature>
<evidence type="ECO:0000256" key="1">
    <source>
        <dbReference type="ARBA" id="ARBA00004123"/>
    </source>
</evidence>
<keyword evidence="3" id="KW-0539">Nucleus</keyword>
<feature type="region of interest" description="Disordered" evidence="4">
    <location>
        <begin position="144"/>
        <end position="165"/>
    </location>
</feature>
<proteinExistence type="inferred from homology"/>
<dbReference type="InterPro" id="IPR010756">
    <property type="entry name" value="Tls1-like"/>
</dbReference>
<dbReference type="EMBL" id="JAAAIM010000296">
    <property type="protein sequence ID" value="KAG0290381.1"/>
    <property type="molecule type" value="Genomic_DNA"/>
</dbReference>
<feature type="compositionally biased region" description="Low complexity" evidence="4">
    <location>
        <begin position="295"/>
        <end position="305"/>
    </location>
</feature>
<comment type="caution">
    <text evidence="5">The sequence shown here is derived from an EMBL/GenBank/DDBJ whole genome shotgun (WGS) entry which is preliminary data.</text>
</comment>
<feature type="region of interest" description="Disordered" evidence="4">
    <location>
        <begin position="1"/>
        <end position="47"/>
    </location>
</feature>
<evidence type="ECO:0000256" key="4">
    <source>
        <dbReference type="SAM" id="MobiDB-lite"/>
    </source>
</evidence>
<sequence>MSTNIKKRNYRKKREDTPEDSPTTGTSTDTGAVVEGSTAQDDEPEGLSLDELIELRKYRQRPAGIAAVDLLVGDTTGKKKKKDKIVAADPYKQLTGGLVDMDEVRRNEEGESSTKSGMNNTFMKQTNALDVDKHMMKYIEEEMKKRRGGEAEAEDPNEQSGNYNGDTDILDELGIRKTAPRPEQEGNVQLSTTMLTAIPEVDLGMDARLRNIEETEKAKRKLYEERTTTNVTANERFSQPAYIPSDSERISHHRQNNRNNNSNNNNNNNNNNRNNNYNNNNNNNQSGGVPNHRFQNYGNSNNNQGNRGGVGRGMATDDLVMERFKKRTRR</sequence>
<dbReference type="Pfam" id="PF07052">
    <property type="entry name" value="Hep_59"/>
    <property type="match status" value="1"/>
</dbReference>
<reference evidence="5 6" key="1">
    <citation type="journal article" date="2020" name="Fungal Divers.">
        <title>Resolving the Mortierellaceae phylogeny through synthesis of multi-gene phylogenetics and phylogenomics.</title>
        <authorList>
            <person name="Vandepol N."/>
            <person name="Liber J."/>
            <person name="Desiro A."/>
            <person name="Na H."/>
            <person name="Kennedy M."/>
            <person name="Barry K."/>
            <person name="Grigoriev I.V."/>
            <person name="Miller A.N."/>
            <person name="O'Donnell K."/>
            <person name="Stajich J.E."/>
            <person name="Bonito G."/>
        </authorList>
    </citation>
    <scope>NUCLEOTIDE SEQUENCE [LARGE SCALE GENOMIC DNA]</scope>
    <source>
        <strain evidence="5 6">AD045</strain>
    </source>
</reference>
<protein>
    <recommendedName>
        <fullName evidence="7">Hepatocellular carcinoma-associated antigen 59</fullName>
    </recommendedName>
</protein>
<dbReference type="PANTHER" id="PTHR13486:SF2">
    <property type="entry name" value="SPLICING FACTOR C9ORF78"/>
    <property type="match status" value="1"/>
</dbReference>
<dbReference type="PANTHER" id="PTHR13486">
    <property type="entry name" value="TELOMERE LENGTH AND SILENCING PROTEIN 1 TLS1 FAMILY MEMBER"/>
    <property type="match status" value="1"/>
</dbReference>
<evidence type="ECO:0000256" key="3">
    <source>
        <dbReference type="ARBA" id="ARBA00023242"/>
    </source>
</evidence>
<evidence type="ECO:0000256" key="2">
    <source>
        <dbReference type="ARBA" id="ARBA00007643"/>
    </source>
</evidence>
<feature type="compositionally biased region" description="Polar residues" evidence="4">
    <location>
        <begin position="228"/>
        <end position="237"/>
    </location>
</feature>
<dbReference type="Proteomes" id="UP001194696">
    <property type="component" value="Unassembled WGS sequence"/>
</dbReference>
<evidence type="ECO:0000313" key="6">
    <source>
        <dbReference type="Proteomes" id="UP001194696"/>
    </source>
</evidence>
<keyword evidence="6" id="KW-1185">Reference proteome</keyword>
<organism evidence="5 6">
    <name type="scientific">Linnemannia gamsii</name>
    <dbReference type="NCBI Taxonomy" id="64522"/>
    <lineage>
        <taxon>Eukaryota</taxon>
        <taxon>Fungi</taxon>
        <taxon>Fungi incertae sedis</taxon>
        <taxon>Mucoromycota</taxon>
        <taxon>Mortierellomycotina</taxon>
        <taxon>Mortierellomycetes</taxon>
        <taxon>Mortierellales</taxon>
        <taxon>Mortierellaceae</taxon>
        <taxon>Linnemannia</taxon>
    </lineage>
</organism>
<evidence type="ECO:0008006" key="7">
    <source>
        <dbReference type="Google" id="ProtNLM"/>
    </source>
</evidence>
<evidence type="ECO:0000313" key="5">
    <source>
        <dbReference type="EMBL" id="KAG0290381.1"/>
    </source>
</evidence>
<comment type="subcellular location">
    <subcellularLocation>
        <location evidence="1">Nucleus</location>
    </subcellularLocation>
</comment>
<accession>A0ABQ7K2S9</accession>
<feature type="region of interest" description="Disordered" evidence="4">
    <location>
        <begin position="220"/>
        <end position="330"/>
    </location>
</feature>
<feature type="compositionally biased region" description="Low complexity" evidence="4">
    <location>
        <begin position="257"/>
        <end position="284"/>
    </location>
</feature>
<feature type="compositionally biased region" description="Low complexity" evidence="4">
    <location>
        <begin position="20"/>
        <end position="31"/>
    </location>
</feature>
<comment type="similarity">
    <text evidence="2">Belongs to the TLS1 family.</text>
</comment>
<gene>
    <name evidence="5" type="ORF">BGZ96_006137</name>
</gene>